<dbReference type="KEGG" id="lak:106167403"/>
<reference evidence="3" key="1">
    <citation type="submission" date="2025-08" db="UniProtKB">
        <authorList>
            <consortium name="RefSeq"/>
        </authorList>
    </citation>
    <scope>IDENTIFICATION</scope>
    <source>
        <tissue evidence="3">Gonads</tissue>
    </source>
</reference>
<proteinExistence type="predicted"/>
<dbReference type="STRING" id="7574.A0A1S3ITX1"/>
<feature type="chain" id="PRO_5010335472" evidence="1">
    <location>
        <begin position="29"/>
        <end position="606"/>
    </location>
</feature>
<gene>
    <name evidence="3" type="primary">LOC106167403</name>
</gene>
<sequence length="606" mass="69670">MQQKGSHTMNQVVLSIFLLSGLTHLGLGKELQDPTYSTVSGHNDGLNTEKVNIYESRYWTKSVEDDPGLKGENTPMDEVNPTKGVSLLESKDGQTDFTLLPKKTFAFKAQGSIDKSNYHEMTGQEPLRKRLSMDPFNMGKRLSMDPFNMGKRLSMDPFNLGKRLSMDPFNMGKRLSMDPFNLGKRLSMDPFNMGKRLSMDPFNLGKRLSMDPFNLGKRLSMDPFNMGKRLSMDPFNMGKRLSMDPFNLGKKFTIKSTVPGKRMSMDPFNLGKRHQNGHKNFRKRRSLGSYSAENPDFYPGQQIAPTHATLGKRLSMDPFNLGKRLSMDPFNLGKRLSMDPFNLGKRLSMDPFNLGKRLSMDPFNLGKRLSVDPFNIRKRTRTDPYNLIGKRRSMKPSRLERNLADPFNLGKRLSMDPFNLGKRLSMDPFNIRKRTRTDPYNLIGKRRSMKPSRLERNLAEADSLSSVAPYLEIIYVQNDAHIDDKAPTRHQRVDEFAEKGDIMPIEPDVWKMKPVRRSPTKKIYVRVDPFNIPMRSVRSGKSPSRSNSSCYVYRDTRKCQTLKRILDHMNPGGSNMLLELDRFFRQDESSDTDKVTDGERDFWLFT</sequence>
<evidence type="ECO:0000313" key="3">
    <source>
        <dbReference type="RefSeq" id="XP_013401647.1"/>
    </source>
</evidence>
<name>A0A1S3ITX1_LINAN</name>
<dbReference type="Proteomes" id="UP000085678">
    <property type="component" value="Unplaced"/>
</dbReference>
<keyword evidence="2" id="KW-1185">Reference proteome</keyword>
<dbReference type="InParanoid" id="A0A1S3ITX1"/>
<evidence type="ECO:0000256" key="1">
    <source>
        <dbReference type="SAM" id="SignalP"/>
    </source>
</evidence>
<dbReference type="AlphaFoldDB" id="A0A1S3ITX1"/>
<accession>A0A1S3ITX1</accession>
<protein>
    <submittedName>
        <fullName evidence="3">Uncharacterized protein LOC106167403</fullName>
    </submittedName>
</protein>
<organism evidence="2 3">
    <name type="scientific">Lingula anatina</name>
    <name type="common">Brachiopod</name>
    <name type="synonym">Lingula unguis</name>
    <dbReference type="NCBI Taxonomy" id="7574"/>
    <lineage>
        <taxon>Eukaryota</taxon>
        <taxon>Metazoa</taxon>
        <taxon>Spiralia</taxon>
        <taxon>Lophotrochozoa</taxon>
        <taxon>Brachiopoda</taxon>
        <taxon>Linguliformea</taxon>
        <taxon>Lingulata</taxon>
        <taxon>Lingulida</taxon>
        <taxon>Linguloidea</taxon>
        <taxon>Lingulidae</taxon>
        <taxon>Lingula</taxon>
    </lineage>
</organism>
<evidence type="ECO:0000313" key="2">
    <source>
        <dbReference type="Proteomes" id="UP000085678"/>
    </source>
</evidence>
<feature type="signal peptide" evidence="1">
    <location>
        <begin position="1"/>
        <end position="28"/>
    </location>
</feature>
<dbReference type="RefSeq" id="XP_013401647.1">
    <property type="nucleotide sequence ID" value="XM_013546193.1"/>
</dbReference>
<keyword evidence="1" id="KW-0732">Signal</keyword>
<dbReference type="GeneID" id="106167403"/>